<dbReference type="AlphaFoldDB" id="A0A3A4ZIJ0"/>
<name>A0A3A4ZIJ0_UNCKA</name>
<sequence>METQAKTSMFTGLAVRITGNSVIPVDALETILAANGHTMDSLVHNARVRLEQEQNEADKLRQEAEEEALKATEEYEKVLRAAKTQLAEAQKVINDTKATAQVHAVSADNIRKALEFTNHS</sequence>
<comment type="caution">
    <text evidence="2">The sequence shown here is derived from an EMBL/GenBank/DDBJ whole genome shotgun (WGS) entry which is preliminary data.</text>
</comment>
<feature type="coiled-coil region" evidence="1">
    <location>
        <begin position="43"/>
        <end position="99"/>
    </location>
</feature>
<proteinExistence type="predicted"/>
<gene>
    <name evidence="2" type="ORF">C4561_05015</name>
</gene>
<evidence type="ECO:0000256" key="1">
    <source>
        <dbReference type="SAM" id="Coils"/>
    </source>
</evidence>
<accession>A0A3A4ZIJ0</accession>
<dbReference type="EMBL" id="QZJF01000021">
    <property type="protein sequence ID" value="RJR26480.1"/>
    <property type="molecule type" value="Genomic_DNA"/>
</dbReference>
<reference evidence="2 3" key="1">
    <citation type="journal article" date="2017" name="ISME J.">
        <title>Energy and carbon metabolisms in a deep terrestrial subsurface fluid microbial community.</title>
        <authorList>
            <person name="Momper L."/>
            <person name="Jungbluth S.P."/>
            <person name="Lee M.D."/>
            <person name="Amend J.P."/>
        </authorList>
    </citation>
    <scope>NUCLEOTIDE SEQUENCE [LARGE SCALE GENOMIC DNA]</scope>
    <source>
        <strain evidence="2">SURF_46</strain>
    </source>
</reference>
<protein>
    <submittedName>
        <fullName evidence="2">Uncharacterized protein</fullName>
    </submittedName>
</protein>
<evidence type="ECO:0000313" key="2">
    <source>
        <dbReference type="EMBL" id="RJR26480.1"/>
    </source>
</evidence>
<evidence type="ECO:0000313" key="3">
    <source>
        <dbReference type="Proteomes" id="UP000265540"/>
    </source>
</evidence>
<organism evidence="2 3">
    <name type="scientific">candidate division WWE3 bacterium</name>
    <dbReference type="NCBI Taxonomy" id="2053526"/>
    <lineage>
        <taxon>Bacteria</taxon>
        <taxon>Katanobacteria</taxon>
    </lineage>
</organism>
<keyword evidence="1" id="KW-0175">Coiled coil</keyword>
<dbReference type="Proteomes" id="UP000265540">
    <property type="component" value="Unassembled WGS sequence"/>
</dbReference>